<feature type="domain" description="Putative plant transposon protein" evidence="3">
    <location>
        <begin position="100"/>
        <end position="283"/>
    </location>
</feature>
<keyword evidence="2" id="KW-0812">Transmembrane</keyword>
<dbReference type="PANTHER" id="PTHR47703:SF2">
    <property type="entry name" value="D-AMINOACID AMINOTRANSFERASE-LIKE PLP-DEPENDENT ENZYMES SUPERFAMILY PROTEIN"/>
    <property type="match status" value="1"/>
</dbReference>
<dbReference type="OrthoDB" id="59470at2759"/>
<comment type="caution">
    <text evidence="4">The sequence shown here is derived from an EMBL/GenBank/DDBJ whole genome shotgun (WGS) entry which is preliminary data.</text>
</comment>
<protein>
    <recommendedName>
        <fullName evidence="3">Putative plant transposon protein domain-containing protein</fullName>
    </recommendedName>
</protein>
<accession>A0A7J7KWM4</accession>
<dbReference type="Proteomes" id="UP000541444">
    <property type="component" value="Unassembled WGS sequence"/>
</dbReference>
<feature type="region of interest" description="Disordered" evidence="1">
    <location>
        <begin position="1"/>
        <end position="60"/>
    </location>
</feature>
<evidence type="ECO:0000256" key="1">
    <source>
        <dbReference type="SAM" id="MobiDB-lite"/>
    </source>
</evidence>
<dbReference type="Gene3D" id="3.20.10.10">
    <property type="entry name" value="D-amino Acid Aminotransferase, subunit A, domain 2"/>
    <property type="match status" value="1"/>
</dbReference>
<dbReference type="InterPro" id="IPR036038">
    <property type="entry name" value="Aminotransferase-like"/>
</dbReference>
<dbReference type="PANTHER" id="PTHR47703">
    <property type="entry name" value="D-AMINOACID AMINOTRANSFERASE-LIKE PLP-DEPENDENT ENZYMES SUPERFAMILY PROTEIN"/>
    <property type="match status" value="1"/>
</dbReference>
<dbReference type="GO" id="GO:0003824">
    <property type="term" value="F:catalytic activity"/>
    <property type="evidence" value="ECO:0007669"/>
    <property type="project" value="InterPro"/>
</dbReference>
<dbReference type="InterPro" id="IPR046796">
    <property type="entry name" value="Transposase_32_dom"/>
</dbReference>
<evidence type="ECO:0000256" key="2">
    <source>
        <dbReference type="SAM" id="Phobius"/>
    </source>
</evidence>
<feature type="compositionally biased region" description="Polar residues" evidence="1">
    <location>
        <begin position="26"/>
        <end position="39"/>
    </location>
</feature>
<dbReference type="Pfam" id="PF01063">
    <property type="entry name" value="Aminotran_4"/>
    <property type="match status" value="1"/>
</dbReference>
<name>A0A7J7KWM4_9MAGN</name>
<sequence length="788" mass="88867">MVRIKRPQEGPIVPDSSAMAKRGRTTRSAWTGPPRTNSLGFRREGARGVGESRSGNDPPHWSTLKSGFKFRGYHKEVILDREELSVNYPDVSLVFHFFDARGWTEILEPQFPCYPRLVRLFYASLRVMHGTGINKTFSVSIDGSVFDIDSDDVQKAFGLGDSDNPDVNYLMWPPVLTEFPPKAEMKEELLYVRKKSDPYPQHKNLDPAICLFHMVAHRNIIPQKGNKNVLVGNMFYLVYLYTMGLSVDLVLIIMNEMFTTANPDHQTRTLPYGRFISQLLTDKRYAIRPDEEVDAMNDVINARYWEKSKKYMIVETESESDGDAEDSRAETVSARRDARPSTSRTATTPVSGTYTYVPTGLVPHDFASIYTFLEICFASMDTQIQTQFQLFREDIGRLQTSVKGFSSIFILHGSSIRLLLFHDIYLFITVIYSLLACLPFVLLCQKGGEMFLTGISEDRLLSMDVLRALVLSRGYLASVNARGTTTTGLTVSEQELRREIGVRRWENAKLIVRRFIGREKTMGSAYQVWAYTTTRTHNNGACVLFWEKHLRRLAESARIIADLRPQGIRVSSTGSWESVIGSLVDDSFRKVLPVALKERGSGDELAITTLVTWGLDHLNGDKGVCGNDEDRLVRSINAYVHVGVYVPLVFGVRENGAHLAVVGRGRDNAKAKFSQWVRFRKCLEALRPPLANELLLSNDGDRILEGCVTNFFVVCRKENADAVVEGSSDPRNTNAFEVQTASIDDGVLPGVIRQLVIEVCLDKRIPVREIAPSWSKCELWEEAFTTSK</sequence>
<organism evidence="4 5">
    <name type="scientific">Kingdonia uniflora</name>
    <dbReference type="NCBI Taxonomy" id="39325"/>
    <lineage>
        <taxon>Eukaryota</taxon>
        <taxon>Viridiplantae</taxon>
        <taxon>Streptophyta</taxon>
        <taxon>Embryophyta</taxon>
        <taxon>Tracheophyta</taxon>
        <taxon>Spermatophyta</taxon>
        <taxon>Magnoliopsida</taxon>
        <taxon>Ranunculales</taxon>
        <taxon>Circaeasteraceae</taxon>
        <taxon>Kingdonia</taxon>
    </lineage>
</organism>
<keyword evidence="2" id="KW-0472">Membrane</keyword>
<dbReference type="InterPro" id="IPR043132">
    <property type="entry name" value="BCAT-like_C"/>
</dbReference>
<proteinExistence type="predicted"/>
<reference evidence="4 5" key="1">
    <citation type="journal article" date="2020" name="IScience">
        <title>Genome Sequencing of the Endangered Kingdonia uniflora (Circaeasteraceae, Ranunculales) Reveals Potential Mechanisms of Evolutionary Specialization.</title>
        <authorList>
            <person name="Sun Y."/>
            <person name="Deng T."/>
            <person name="Zhang A."/>
            <person name="Moore M.J."/>
            <person name="Landis J.B."/>
            <person name="Lin N."/>
            <person name="Zhang H."/>
            <person name="Zhang X."/>
            <person name="Huang J."/>
            <person name="Zhang X."/>
            <person name="Sun H."/>
            <person name="Wang H."/>
        </authorList>
    </citation>
    <scope>NUCLEOTIDE SEQUENCE [LARGE SCALE GENOMIC DNA]</scope>
    <source>
        <strain evidence="4">TB1705</strain>
        <tissue evidence="4">Leaf</tissue>
    </source>
</reference>
<feature type="compositionally biased region" description="Basic and acidic residues" evidence="1">
    <location>
        <begin position="325"/>
        <end position="339"/>
    </location>
</feature>
<dbReference type="EMBL" id="JACGCM010002827">
    <property type="protein sequence ID" value="KAF6134770.1"/>
    <property type="molecule type" value="Genomic_DNA"/>
</dbReference>
<keyword evidence="2" id="KW-1133">Transmembrane helix</keyword>
<evidence type="ECO:0000313" key="5">
    <source>
        <dbReference type="Proteomes" id="UP000541444"/>
    </source>
</evidence>
<feature type="transmembrane region" description="Helical" evidence="2">
    <location>
        <begin position="424"/>
        <end position="443"/>
    </location>
</feature>
<dbReference type="Pfam" id="PF20167">
    <property type="entry name" value="Transposase_32"/>
    <property type="match status" value="1"/>
</dbReference>
<dbReference type="SUPFAM" id="SSF56752">
    <property type="entry name" value="D-aminoacid aminotransferase-like PLP-dependent enzymes"/>
    <property type="match status" value="1"/>
</dbReference>
<evidence type="ECO:0000259" key="3">
    <source>
        <dbReference type="Pfam" id="PF20167"/>
    </source>
</evidence>
<feature type="region of interest" description="Disordered" evidence="1">
    <location>
        <begin position="316"/>
        <end position="347"/>
    </location>
</feature>
<evidence type="ECO:0000313" key="4">
    <source>
        <dbReference type="EMBL" id="KAF6134770.1"/>
    </source>
</evidence>
<dbReference type="AlphaFoldDB" id="A0A7J7KWM4"/>
<keyword evidence="5" id="KW-1185">Reference proteome</keyword>
<gene>
    <name evidence="4" type="ORF">GIB67_002171</name>
</gene>
<dbReference type="InterPro" id="IPR001544">
    <property type="entry name" value="Aminotrans_IV"/>
</dbReference>
<feature type="transmembrane region" description="Helical" evidence="2">
    <location>
        <begin position="234"/>
        <end position="254"/>
    </location>
</feature>